<feature type="region of interest" description="Disordered" evidence="1">
    <location>
        <begin position="80"/>
        <end position="134"/>
    </location>
</feature>
<feature type="region of interest" description="Disordered" evidence="1">
    <location>
        <begin position="1"/>
        <end position="35"/>
    </location>
</feature>
<dbReference type="EMBL" id="JAUYZG010000004">
    <property type="protein sequence ID" value="KAK2909483.1"/>
    <property type="molecule type" value="Genomic_DNA"/>
</dbReference>
<evidence type="ECO:0000313" key="3">
    <source>
        <dbReference type="Proteomes" id="UP001187343"/>
    </source>
</evidence>
<gene>
    <name evidence="2" type="ORF">Q8A67_005320</name>
</gene>
<dbReference type="AlphaFoldDB" id="A0AA88TXB2"/>
<proteinExistence type="predicted"/>
<keyword evidence="3" id="KW-1185">Reference proteome</keyword>
<dbReference type="Proteomes" id="UP001187343">
    <property type="component" value="Unassembled WGS sequence"/>
</dbReference>
<organism evidence="2 3">
    <name type="scientific">Cirrhinus molitorella</name>
    <name type="common">mud carp</name>
    <dbReference type="NCBI Taxonomy" id="172907"/>
    <lineage>
        <taxon>Eukaryota</taxon>
        <taxon>Metazoa</taxon>
        <taxon>Chordata</taxon>
        <taxon>Craniata</taxon>
        <taxon>Vertebrata</taxon>
        <taxon>Euteleostomi</taxon>
        <taxon>Actinopterygii</taxon>
        <taxon>Neopterygii</taxon>
        <taxon>Teleostei</taxon>
        <taxon>Ostariophysi</taxon>
        <taxon>Cypriniformes</taxon>
        <taxon>Cyprinidae</taxon>
        <taxon>Labeoninae</taxon>
        <taxon>Labeonini</taxon>
        <taxon>Cirrhinus</taxon>
    </lineage>
</organism>
<reference evidence="2" key="1">
    <citation type="submission" date="2023-08" db="EMBL/GenBank/DDBJ databases">
        <title>Chromosome-level Genome Assembly of mud carp (Cirrhinus molitorella).</title>
        <authorList>
            <person name="Liu H."/>
        </authorList>
    </citation>
    <scope>NUCLEOTIDE SEQUENCE</scope>
    <source>
        <strain evidence="2">Prfri</strain>
        <tissue evidence="2">Muscle</tissue>
    </source>
</reference>
<evidence type="ECO:0000313" key="2">
    <source>
        <dbReference type="EMBL" id="KAK2909483.1"/>
    </source>
</evidence>
<evidence type="ECO:0000256" key="1">
    <source>
        <dbReference type="SAM" id="MobiDB-lite"/>
    </source>
</evidence>
<feature type="compositionally biased region" description="Acidic residues" evidence="1">
    <location>
        <begin position="101"/>
        <end position="118"/>
    </location>
</feature>
<name>A0AA88TXB2_9TELE</name>
<comment type="caution">
    <text evidence="2">The sequence shown here is derived from an EMBL/GenBank/DDBJ whole genome shotgun (WGS) entry which is preliminary data.</text>
</comment>
<sequence>MRSATSWRSAFSRAARGMGSMSGATPFHRGKMHGADIISSSSTSYYQARIRQEETEADLQIQTLEAGDLQRVKDQHKTIMKNKSLSSGEVEAGPSSAAVADESDDDAGGTESAGEVEEDKERERVEVSVEPALQ</sequence>
<accession>A0AA88TXB2</accession>
<protein>
    <submittedName>
        <fullName evidence="2">Uncharacterized protein</fullName>
    </submittedName>
</protein>